<proteinExistence type="predicted"/>
<name>A0A2T7NGD8_POMCA</name>
<dbReference type="AlphaFoldDB" id="A0A2T7NGD8"/>
<protein>
    <recommendedName>
        <fullName evidence="1">Extradiol ring-cleavage dioxygenase class III enzyme subunit B domain-containing protein</fullName>
    </recommendedName>
</protein>
<dbReference type="Proteomes" id="UP000245119">
    <property type="component" value="Linkage Group LG13"/>
</dbReference>
<sequence>MPHGGIALDPNHFNTTNATCKEQAWEVHRACIAVGETIQQLRPDTIFLSTPHGIADANNFIFYLNPLAEGYADTDNCQCPPCCYNISVVVDANFSVNLASSLAALYNVSGLSAYGPPGQSSEPFPLRWGEVIPLHFVPELNRSKVVFLSQPSRRYTEVVDMITELLKLGAQLYKSLEAREERVVVIVSADLAHTHSTDGPYGYSNASEPFDMACGQWAASLDDAALLVEAAQYVSQALSCGYSGMVMLHGMLTAAKDAGSQWTSRLLVNHHPSYYGMMVAQFLPKTVHKDL</sequence>
<evidence type="ECO:0000313" key="3">
    <source>
        <dbReference type="Proteomes" id="UP000245119"/>
    </source>
</evidence>
<reference evidence="2 3" key="1">
    <citation type="submission" date="2018-04" db="EMBL/GenBank/DDBJ databases">
        <title>The genome of golden apple snail Pomacea canaliculata provides insight into stress tolerance and invasive adaptation.</title>
        <authorList>
            <person name="Liu C."/>
            <person name="Liu B."/>
            <person name="Ren Y."/>
            <person name="Zhang Y."/>
            <person name="Wang H."/>
            <person name="Li S."/>
            <person name="Jiang F."/>
            <person name="Yin L."/>
            <person name="Zhang G."/>
            <person name="Qian W."/>
            <person name="Fan W."/>
        </authorList>
    </citation>
    <scope>NUCLEOTIDE SEQUENCE [LARGE SCALE GENOMIC DNA]</scope>
    <source>
        <strain evidence="2">SZHN2017</strain>
        <tissue evidence="2">Muscle</tissue>
    </source>
</reference>
<accession>A0A2T7NGD8</accession>
<comment type="caution">
    <text evidence="2">The sequence shown here is derived from an EMBL/GenBank/DDBJ whole genome shotgun (WGS) entry which is preliminary data.</text>
</comment>
<dbReference type="InterPro" id="IPR004183">
    <property type="entry name" value="Xdiol_dOase_suB"/>
</dbReference>
<dbReference type="Pfam" id="PF02900">
    <property type="entry name" value="LigB"/>
    <property type="match status" value="1"/>
</dbReference>
<dbReference type="GO" id="GO:0016702">
    <property type="term" value="F:oxidoreductase activity, acting on single donors with incorporation of molecular oxygen, incorporation of two atoms of oxygen"/>
    <property type="evidence" value="ECO:0007669"/>
    <property type="project" value="UniProtKB-ARBA"/>
</dbReference>
<dbReference type="Gene3D" id="3.40.830.10">
    <property type="entry name" value="LigB-like"/>
    <property type="match status" value="1"/>
</dbReference>
<dbReference type="EMBL" id="PZQS01000013">
    <property type="protein sequence ID" value="PVD20202.1"/>
    <property type="molecule type" value="Genomic_DNA"/>
</dbReference>
<evidence type="ECO:0000259" key="1">
    <source>
        <dbReference type="Pfam" id="PF02900"/>
    </source>
</evidence>
<gene>
    <name evidence="2" type="ORF">C0Q70_20698</name>
</gene>
<evidence type="ECO:0000313" key="2">
    <source>
        <dbReference type="EMBL" id="PVD20202.1"/>
    </source>
</evidence>
<dbReference type="GO" id="GO:0008198">
    <property type="term" value="F:ferrous iron binding"/>
    <property type="evidence" value="ECO:0007669"/>
    <property type="project" value="InterPro"/>
</dbReference>
<dbReference type="OrthoDB" id="2132071at2759"/>
<feature type="domain" description="Extradiol ring-cleavage dioxygenase class III enzyme subunit B" evidence="1">
    <location>
        <begin position="3"/>
        <end position="274"/>
    </location>
</feature>
<dbReference type="SUPFAM" id="SSF53213">
    <property type="entry name" value="LigB-like"/>
    <property type="match status" value="1"/>
</dbReference>
<organism evidence="2 3">
    <name type="scientific">Pomacea canaliculata</name>
    <name type="common">Golden apple snail</name>
    <dbReference type="NCBI Taxonomy" id="400727"/>
    <lineage>
        <taxon>Eukaryota</taxon>
        <taxon>Metazoa</taxon>
        <taxon>Spiralia</taxon>
        <taxon>Lophotrochozoa</taxon>
        <taxon>Mollusca</taxon>
        <taxon>Gastropoda</taxon>
        <taxon>Caenogastropoda</taxon>
        <taxon>Architaenioglossa</taxon>
        <taxon>Ampullarioidea</taxon>
        <taxon>Ampullariidae</taxon>
        <taxon>Pomacea</taxon>
    </lineage>
</organism>
<keyword evidence="3" id="KW-1185">Reference proteome</keyword>